<feature type="compositionally biased region" description="Polar residues" evidence="1">
    <location>
        <begin position="8"/>
        <end position="27"/>
    </location>
</feature>
<organism evidence="3 4">
    <name type="scientific">Linnemannia schmuckeri</name>
    <dbReference type="NCBI Taxonomy" id="64567"/>
    <lineage>
        <taxon>Eukaryota</taxon>
        <taxon>Fungi</taxon>
        <taxon>Fungi incertae sedis</taxon>
        <taxon>Mucoromycota</taxon>
        <taxon>Mortierellomycotina</taxon>
        <taxon>Mortierellomycetes</taxon>
        <taxon>Mortierellales</taxon>
        <taxon>Mortierellaceae</taxon>
        <taxon>Linnemannia</taxon>
    </lineage>
</organism>
<dbReference type="InterPro" id="IPR056251">
    <property type="entry name" value="Arm_rpt_dom"/>
</dbReference>
<dbReference type="Gene3D" id="2.160.20.80">
    <property type="entry name" value="E3 ubiquitin-protein ligase SopA"/>
    <property type="match status" value="1"/>
</dbReference>
<evidence type="ECO:0000313" key="4">
    <source>
        <dbReference type="Proteomes" id="UP000748756"/>
    </source>
</evidence>
<evidence type="ECO:0000313" key="3">
    <source>
        <dbReference type="EMBL" id="KAF9125221.1"/>
    </source>
</evidence>
<dbReference type="Pfam" id="PF23948">
    <property type="entry name" value="ARM_5"/>
    <property type="match status" value="1"/>
</dbReference>
<sequence>SDSKVKNSESINPKSSIKGVSTANTEVSIHGLSTLGNRSDDTGQAVSTITAKNPSSDVQASTLPSKPRLDVFASPYMGLVPLGTHMVDEFAADASKDSTKIAEMVLIGPVLDKEHFRRLLSCIITTFDQCVILDIDLLQGLVQLVQSAPPKSLVSDGLVKIFGLLRVRLQGAHQQSPVHSYHLTLAVARMLDVMADHKIKDLNRLDQILELKLYRQLILIYDGYDESQQLVNLHRTNMLNQPGQWNTKMSITCRTHDLEGDAESPGPPLLDADAPLFQRNLRSEPSIIQFLYDRVKSNPDFEQQLRAVIEQSKTDAGATTGAANAITILVQAGVSFNGADLRVTKIPGADLSEGRFDSAQFQGTDLTGANLSRS</sequence>
<dbReference type="AlphaFoldDB" id="A0A9P5R9B3"/>
<name>A0A9P5R9B3_9FUNG</name>
<proteinExistence type="predicted"/>
<dbReference type="OrthoDB" id="2435592at2759"/>
<dbReference type="Pfam" id="PF00805">
    <property type="entry name" value="Pentapeptide"/>
    <property type="match status" value="1"/>
</dbReference>
<feature type="compositionally biased region" description="Polar residues" evidence="1">
    <location>
        <begin position="34"/>
        <end position="62"/>
    </location>
</feature>
<keyword evidence="4" id="KW-1185">Reference proteome</keyword>
<dbReference type="SUPFAM" id="SSF141571">
    <property type="entry name" value="Pentapeptide repeat-like"/>
    <property type="match status" value="1"/>
</dbReference>
<dbReference type="EMBL" id="JAAAUQ010002293">
    <property type="protein sequence ID" value="KAF9125221.1"/>
    <property type="molecule type" value="Genomic_DNA"/>
</dbReference>
<dbReference type="Proteomes" id="UP000748756">
    <property type="component" value="Unassembled WGS sequence"/>
</dbReference>
<comment type="caution">
    <text evidence="3">The sequence shown here is derived from an EMBL/GenBank/DDBJ whole genome shotgun (WGS) entry which is preliminary data.</text>
</comment>
<evidence type="ECO:0000259" key="2">
    <source>
        <dbReference type="Pfam" id="PF23948"/>
    </source>
</evidence>
<gene>
    <name evidence="3" type="ORF">BG015_004937</name>
</gene>
<feature type="domain" description="Arm-like repeat" evidence="2">
    <location>
        <begin position="81"/>
        <end position="204"/>
    </location>
</feature>
<dbReference type="InterPro" id="IPR001646">
    <property type="entry name" value="5peptide_repeat"/>
</dbReference>
<feature type="region of interest" description="Disordered" evidence="1">
    <location>
        <begin position="1"/>
        <end position="62"/>
    </location>
</feature>
<protein>
    <recommendedName>
        <fullName evidence="2">Arm-like repeat domain-containing protein</fullName>
    </recommendedName>
</protein>
<accession>A0A9P5R9B3</accession>
<feature type="non-terminal residue" evidence="3">
    <location>
        <position position="1"/>
    </location>
</feature>
<evidence type="ECO:0000256" key="1">
    <source>
        <dbReference type="SAM" id="MobiDB-lite"/>
    </source>
</evidence>
<reference evidence="3" key="1">
    <citation type="journal article" date="2020" name="Fungal Divers.">
        <title>Resolving the Mortierellaceae phylogeny through synthesis of multi-gene phylogenetics and phylogenomics.</title>
        <authorList>
            <person name="Vandepol N."/>
            <person name="Liber J."/>
            <person name="Desiro A."/>
            <person name="Na H."/>
            <person name="Kennedy M."/>
            <person name="Barry K."/>
            <person name="Grigoriev I.V."/>
            <person name="Miller A.N."/>
            <person name="O'Donnell K."/>
            <person name="Stajich J.E."/>
            <person name="Bonito G."/>
        </authorList>
    </citation>
    <scope>NUCLEOTIDE SEQUENCE</scope>
    <source>
        <strain evidence="3">NRRL 6426</strain>
    </source>
</reference>